<dbReference type="Proteomes" id="UP001016761">
    <property type="component" value="Unassembled WGS sequence"/>
</dbReference>
<evidence type="ECO:0000313" key="2">
    <source>
        <dbReference type="Proteomes" id="UP001016761"/>
    </source>
</evidence>
<name>A0ABX2LEU9_9EURY</name>
<accession>A0ABX2LEU9</accession>
<organism evidence="1 2">
    <name type="scientific">Haloterrigena gelatinilytica</name>
    <dbReference type="NCBI Taxonomy" id="2741724"/>
    <lineage>
        <taxon>Archaea</taxon>
        <taxon>Methanobacteriati</taxon>
        <taxon>Methanobacteriota</taxon>
        <taxon>Stenosarchaea group</taxon>
        <taxon>Halobacteria</taxon>
        <taxon>Halobacteriales</taxon>
        <taxon>Natrialbaceae</taxon>
        <taxon>Haloterrigena</taxon>
    </lineage>
</organism>
<reference evidence="1 2" key="1">
    <citation type="submission" date="2020-06" db="EMBL/GenBank/DDBJ databases">
        <title>Haloterrigena sp. nov., an extremely halophilic archaeon isolated from a saline sediment.</title>
        <authorList>
            <person name="Liu B.-B."/>
        </authorList>
    </citation>
    <scope>NUCLEOTIDE SEQUENCE [LARGE SCALE GENOMIC DNA]</scope>
    <source>
        <strain evidence="1 2">SYSU A558-1</strain>
    </source>
</reference>
<dbReference type="EMBL" id="JABUQZ010000001">
    <property type="protein sequence ID" value="NUC74782.1"/>
    <property type="molecule type" value="Genomic_DNA"/>
</dbReference>
<proteinExistence type="predicted"/>
<sequence>MGFGHDSEDEIIVEAKDKTSSAKPIPADHPESDITQIIVDANGDEHQYRVTSSTQVKPIKGDVGMPDARALYTASSGKTLRLNDDDLIADYLDDGDTLALKPDAVFG</sequence>
<dbReference type="RefSeq" id="WP_174682492.1">
    <property type="nucleotide sequence ID" value="NZ_JABUQZ010000001.1"/>
</dbReference>
<evidence type="ECO:0000313" key="1">
    <source>
        <dbReference type="EMBL" id="NUC74782.1"/>
    </source>
</evidence>
<keyword evidence="2" id="KW-1185">Reference proteome</keyword>
<gene>
    <name evidence="1" type="ORF">HTZ84_21195</name>
</gene>
<protein>
    <submittedName>
        <fullName evidence="1">Uncharacterized protein</fullName>
    </submittedName>
</protein>
<comment type="caution">
    <text evidence="1">The sequence shown here is derived from an EMBL/GenBank/DDBJ whole genome shotgun (WGS) entry which is preliminary data.</text>
</comment>